<dbReference type="Proteomes" id="UP000195557">
    <property type="component" value="Unassembled WGS sequence"/>
</dbReference>
<evidence type="ECO:0000256" key="1">
    <source>
        <dbReference type="ARBA" id="ARBA00001947"/>
    </source>
</evidence>
<dbReference type="EMBL" id="CAID01000009">
    <property type="protein sequence ID" value="CAL55397.1"/>
    <property type="molecule type" value="Genomic_DNA"/>
</dbReference>
<evidence type="ECO:0000313" key="10">
    <source>
        <dbReference type="Proteomes" id="UP000009170"/>
    </source>
</evidence>
<comment type="similarity">
    <text evidence="5">Belongs to the zinc-containing alcohol dehydrogenase family.</text>
</comment>
<sequence>MDVMNPKEPMEFVCMACDDARCHFKPLHAHRRPLGDRDVLITLKFCGVCHSDLHNAGGHMAGVMGPPKYPFVPGHELAGIVVAVGSAVTMFSVGDRAGVGCIVDSCLKCVKCEAGEEQMCVNKMTGTYGSDDKHGRAATWPPGGQTLGGYATFHVVDERFGVKIPATYPLEAAGPVMCAGVTMYDPMKRYGVKRGSKVGIVGLGGLGVMGAKIARALGAEVTVISRSATKETLALRCGATNFVCSEDKEDMRRARGTLDLILNTVPIAHDYFRFQKLLKHSGGEDGQRAKQVILGLHSGLATGMVALGLKGKKTPLAASGIGGIRATQEVMDLCAAHDIVPEYRVVPVSQLTEIYEELDSGNDSGIRYVLDIASMAQAVKEGNEESLCTSGPPQLSPSRSSLNGQGIIGEIAKLFCCCYIC</sequence>
<dbReference type="KEGG" id="ota:OT_ostta09g02350"/>
<dbReference type="AlphaFoldDB" id="A0A454XYS0"/>
<evidence type="ECO:0000313" key="8">
    <source>
        <dbReference type="EMBL" id="OUS48898.1"/>
    </source>
</evidence>
<dbReference type="CDD" id="cd05283">
    <property type="entry name" value="CAD1"/>
    <property type="match status" value="1"/>
</dbReference>
<dbReference type="EMBL" id="KZ155772">
    <property type="protein sequence ID" value="OUS49055.1"/>
    <property type="molecule type" value="Genomic_DNA"/>
</dbReference>
<comment type="cofactor">
    <cofactor evidence="1 5">
        <name>Zn(2+)</name>
        <dbReference type="ChEBI" id="CHEBI:29105"/>
    </cofactor>
</comment>
<evidence type="ECO:0000256" key="5">
    <source>
        <dbReference type="RuleBase" id="RU361277"/>
    </source>
</evidence>
<dbReference type="SUPFAM" id="SSF51735">
    <property type="entry name" value="NAD(P)-binding Rossmann-fold domains"/>
    <property type="match status" value="1"/>
</dbReference>
<dbReference type="STRING" id="70448.A0A1Y5IH37"/>
<dbReference type="InterPro" id="IPR020843">
    <property type="entry name" value="ER"/>
</dbReference>
<evidence type="ECO:0000256" key="2">
    <source>
        <dbReference type="ARBA" id="ARBA00022723"/>
    </source>
</evidence>
<reference evidence="7" key="2">
    <citation type="journal article" date="2014" name="BMC Genomics">
        <title>An improved genome of the model marine alga Ostreococcus tauri unfolds by assessing Illumina de novo assemblies.</title>
        <authorList>
            <person name="Blanc-Mathieu R."/>
            <person name="Verhelst B."/>
            <person name="Derelle E."/>
            <person name="Rombauts S."/>
            <person name="Bouget F.Y."/>
            <person name="Carre I."/>
            <person name="Chateau A."/>
            <person name="Eyre-Walker A."/>
            <person name="Grimsley N."/>
            <person name="Moreau H."/>
            <person name="Piegu B."/>
            <person name="Rivals E."/>
            <person name="Schackwitz W."/>
            <person name="Van de Peer Y."/>
            <person name="Piganeau G."/>
        </authorList>
    </citation>
    <scope>NUCLEOTIDE SEQUENCE</scope>
    <source>
        <strain evidence="7">RCC4221</strain>
    </source>
</reference>
<keyword evidence="2 5" id="KW-0479">Metal-binding</keyword>
<protein>
    <submittedName>
        <fullName evidence="7">Alcohol dehydrogenase superfamily, zinc-type</fullName>
    </submittedName>
    <submittedName>
        <fullName evidence="8">Putative NADP-dependent alcohol dehydrogenase</fullName>
    </submittedName>
</protein>
<dbReference type="PROSITE" id="PS00059">
    <property type="entry name" value="ADH_ZINC"/>
    <property type="match status" value="1"/>
</dbReference>
<dbReference type="Gene3D" id="3.90.180.10">
    <property type="entry name" value="Medium-chain alcohol dehydrogenases, catalytic domain"/>
    <property type="match status" value="1"/>
</dbReference>
<dbReference type="InterPro" id="IPR013154">
    <property type="entry name" value="ADH-like_N"/>
</dbReference>
<proteinExistence type="inferred from homology"/>
<dbReference type="SMART" id="SM00829">
    <property type="entry name" value="PKS_ER"/>
    <property type="match status" value="1"/>
</dbReference>
<evidence type="ECO:0000256" key="3">
    <source>
        <dbReference type="ARBA" id="ARBA00022833"/>
    </source>
</evidence>
<dbReference type="InterPro" id="IPR036291">
    <property type="entry name" value="NAD(P)-bd_dom_sf"/>
</dbReference>
<dbReference type="OrthoDB" id="1879366at2759"/>
<evidence type="ECO:0000313" key="7">
    <source>
        <dbReference type="EMBL" id="CAL55397.1"/>
    </source>
</evidence>
<evidence type="ECO:0000313" key="9">
    <source>
        <dbReference type="EMBL" id="OUS49055.1"/>
    </source>
</evidence>
<feature type="domain" description="Enoyl reductase (ER)" evidence="6">
    <location>
        <begin position="18"/>
        <end position="370"/>
    </location>
</feature>
<dbReference type="SUPFAM" id="SSF50129">
    <property type="entry name" value="GroES-like"/>
    <property type="match status" value="1"/>
</dbReference>
<dbReference type="GO" id="GO:0016616">
    <property type="term" value="F:oxidoreductase activity, acting on the CH-OH group of donors, NAD or NADP as acceptor"/>
    <property type="evidence" value="ECO:0007669"/>
    <property type="project" value="InterPro"/>
</dbReference>
<accession>Q011N3</accession>
<keyword evidence="4" id="KW-0560">Oxidoreductase</keyword>
<dbReference type="Pfam" id="PF00107">
    <property type="entry name" value="ADH_zinc_N"/>
    <property type="match status" value="1"/>
</dbReference>
<dbReference type="Gene3D" id="3.40.50.720">
    <property type="entry name" value="NAD(P)-binding Rossmann-like Domain"/>
    <property type="match status" value="1"/>
</dbReference>
<dbReference type="InterPro" id="IPR011032">
    <property type="entry name" value="GroES-like_sf"/>
</dbReference>
<organism evidence="8">
    <name type="scientific">Ostreococcus tauri</name>
    <name type="common">Marine green alga</name>
    <dbReference type="NCBI Taxonomy" id="70448"/>
    <lineage>
        <taxon>Eukaryota</taxon>
        <taxon>Viridiplantae</taxon>
        <taxon>Chlorophyta</taxon>
        <taxon>Mamiellophyceae</taxon>
        <taxon>Mamiellales</taxon>
        <taxon>Bathycoccaceae</taxon>
        <taxon>Ostreococcus</taxon>
    </lineage>
</organism>
<reference evidence="7 10" key="1">
    <citation type="journal article" date="2006" name="Proc. Natl. Acad. Sci. U.S.A.">
        <title>Genome analysis of the smallest free-living eukaryote Ostreococcus tauri unveils many unique features.</title>
        <authorList>
            <person name="Derelle E."/>
            <person name="Ferraz C."/>
            <person name="Rombauts S."/>
            <person name="Rouze P."/>
            <person name="Worden A.Z."/>
            <person name="Robbens S."/>
            <person name="Partensky F."/>
            <person name="Degroeve S."/>
            <person name="Echeynie S."/>
            <person name="Cooke R."/>
            <person name="Saeys Y."/>
            <person name="Wuyts J."/>
            <person name="Jabbari K."/>
            <person name="Bowler C."/>
            <person name="Panaud O."/>
            <person name="Piegu B."/>
            <person name="Ball S.G."/>
            <person name="Ral J.-P."/>
            <person name="Bouget F.-Y."/>
            <person name="Piganeau G."/>
            <person name="De Baets B."/>
            <person name="Picard A."/>
            <person name="Delseny M."/>
            <person name="Demaille J."/>
            <person name="Van de Peer Y."/>
            <person name="Moreau H."/>
        </authorList>
    </citation>
    <scope>NUCLEOTIDE SEQUENCE [LARGE SCALE GENOMIC DNA]</scope>
    <source>
        <strain evidence="7 10">OTTH0595</strain>
    </source>
</reference>
<gene>
    <name evidence="8" type="ORF">BE221DRAFT_143826</name>
    <name evidence="9" type="ORF">BE221DRAFT_67604</name>
    <name evidence="7" type="ORF">OT_ostta09g02350</name>
</gene>
<dbReference type="PANTHER" id="PTHR42683">
    <property type="entry name" value="ALDEHYDE REDUCTASE"/>
    <property type="match status" value="1"/>
</dbReference>
<dbReference type="InterPro" id="IPR002328">
    <property type="entry name" value="ADH_Zn_CS"/>
</dbReference>
<dbReference type="GO" id="GO:0008270">
    <property type="term" value="F:zinc ion binding"/>
    <property type="evidence" value="ECO:0007669"/>
    <property type="project" value="InterPro"/>
</dbReference>
<evidence type="ECO:0000256" key="4">
    <source>
        <dbReference type="ARBA" id="ARBA00023002"/>
    </source>
</evidence>
<accession>A0A1Y5IH37</accession>
<accession>A0A454XYS0</accession>
<dbReference type="eggNOG" id="KOG0023">
    <property type="taxonomic scope" value="Eukaryota"/>
</dbReference>
<dbReference type="Pfam" id="PF08240">
    <property type="entry name" value="ADH_N"/>
    <property type="match status" value="1"/>
</dbReference>
<evidence type="ECO:0000259" key="6">
    <source>
        <dbReference type="SMART" id="SM00829"/>
    </source>
</evidence>
<dbReference type="GeneID" id="9831653"/>
<dbReference type="InterPro" id="IPR013149">
    <property type="entry name" value="ADH-like_C"/>
</dbReference>
<dbReference type="InterPro" id="IPR047109">
    <property type="entry name" value="CAD-like"/>
</dbReference>
<dbReference type="OMA" id="SGMCFTD"/>
<reference evidence="8" key="3">
    <citation type="submission" date="2017-04" db="EMBL/GenBank/DDBJ databases">
        <title>Population genomics of picophytoplankton unveils novel chromosome hypervariability.</title>
        <authorList>
            <consortium name="DOE Joint Genome Institute"/>
            <person name="Blanc-Mathieu R."/>
            <person name="Krasovec M."/>
            <person name="Hebrard M."/>
            <person name="Yau S."/>
            <person name="Desgranges E."/>
            <person name="Martin J."/>
            <person name="Schackwitz W."/>
            <person name="Kuo A."/>
            <person name="Salin G."/>
            <person name="Donnadieu C."/>
            <person name="Desdevises Y."/>
            <person name="Sanchez-Ferandin S."/>
            <person name="Moreau H."/>
            <person name="Rivals E."/>
            <person name="Grigoriev I.V."/>
            <person name="Grimsley N."/>
            <person name="Eyre-Walker A."/>
            <person name="Piganeau G."/>
        </authorList>
    </citation>
    <scope>NUCLEOTIDE SEQUENCE [LARGE SCALE GENOMIC DNA]</scope>
    <source>
        <strain evidence="8">RCC 1115</strain>
    </source>
</reference>
<dbReference type="FunFam" id="3.40.50.720:FF:000022">
    <property type="entry name" value="Cinnamyl alcohol dehydrogenase"/>
    <property type="match status" value="1"/>
</dbReference>
<dbReference type="EMBL" id="KZ155772">
    <property type="protein sequence ID" value="OUS48898.1"/>
    <property type="molecule type" value="Genomic_DNA"/>
</dbReference>
<keyword evidence="3 5" id="KW-0862">Zinc</keyword>
<dbReference type="RefSeq" id="XP_003081228.1">
    <property type="nucleotide sequence ID" value="XM_003081180.1"/>
</dbReference>
<keyword evidence="10" id="KW-1185">Reference proteome</keyword>
<name>A0A454XYS0_OSTTA</name>
<dbReference type="Proteomes" id="UP000009170">
    <property type="component" value="Unassembled WGS sequence"/>
</dbReference>